<organism evidence="2 3">
    <name type="scientific">Micromonospora rifamycinica</name>
    <dbReference type="NCBI Taxonomy" id="291594"/>
    <lineage>
        <taxon>Bacteria</taxon>
        <taxon>Bacillati</taxon>
        <taxon>Actinomycetota</taxon>
        <taxon>Actinomycetes</taxon>
        <taxon>Micromonosporales</taxon>
        <taxon>Micromonosporaceae</taxon>
        <taxon>Micromonospora</taxon>
    </lineage>
</organism>
<gene>
    <name evidence="2" type="ORF">GA0070623_5976</name>
</gene>
<dbReference type="Proteomes" id="UP000198226">
    <property type="component" value="Chromosome I"/>
</dbReference>
<protein>
    <recommendedName>
        <fullName evidence="4">ASCH domain-containing protein</fullName>
    </recommendedName>
</protein>
<dbReference type="AlphaFoldDB" id="A0A1C5KFQ3"/>
<keyword evidence="3" id="KW-1185">Reference proteome</keyword>
<feature type="region of interest" description="Disordered" evidence="1">
    <location>
        <begin position="80"/>
        <end position="103"/>
    </location>
</feature>
<evidence type="ECO:0008006" key="4">
    <source>
        <dbReference type="Google" id="ProtNLM"/>
    </source>
</evidence>
<evidence type="ECO:0000313" key="2">
    <source>
        <dbReference type="EMBL" id="SCG81592.1"/>
    </source>
</evidence>
<proteinExistence type="predicted"/>
<name>A0A1C5KFQ3_9ACTN</name>
<accession>A0A1C5KFQ3</accession>
<sequence>MNLFTGSAQPSLFGDDDPSADVREPVLMSLNPIYFDLLWTGEKRHEFRRRFVTGQSVRWYVYLTAPMAHVGAVIDLGPAVVGTPSESPTSPSRPARATAPRCSSTCRELFAERRGTR</sequence>
<feature type="compositionally biased region" description="Low complexity" evidence="1">
    <location>
        <begin position="83"/>
        <end position="103"/>
    </location>
</feature>
<evidence type="ECO:0000256" key="1">
    <source>
        <dbReference type="SAM" id="MobiDB-lite"/>
    </source>
</evidence>
<reference evidence="3" key="1">
    <citation type="submission" date="2016-06" db="EMBL/GenBank/DDBJ databases">
        <authorList>
            <person name="Varghese N."/>
            <person name="Submissions Spin"/>
        </authorList>
    </citation>
    <scope>NUCLEOTIDE SEQUENCE [LARGE SCALE GENOMIC DNA]</scope>
    <source>
        <strain evidence="3">DSM 44983</strain>
    </source>
</reference>
<dbReference type="EMBL" id="LT607752">
    <property type="protein sequence ID" value="SCG81592.1"/>
    <property type="molecule type" value="Genomic_DNA"/>
</dbReference>
<evidence type="ECO:0000313" key="3">
    <source>
        <dbReference type="Proteomes" id="UP000198226"/>
    </source>
</evidence>